<dbReference type="GeneID" id="18817538"/>
<organism>
    <name type="scientific">Serpula lacrymans var. lacrymans (strain S7.9)</name>
    <name type="common">Dry rot fungus</name>
    <dbReference type="NCBI Taxonomy" id="578457"/>
    <lineage>
        <taxon>Eukaryota</taxon>
        <taxon>Fungi</taxon>
        <taxon>Dikarya</taxon>
        <taxon>Basidiomycota</taxon>
        <taxon>Agaricomycotina</taxon>
        <taxon>Agaricomycetes</taxon>
        <taxon>Agaricomycetidae</taxon>
        <taxon>Boletales</taxon>
        <taxon>Coniophorineae</taxon>
        <taxon>Serpulaceae</taxon>
        <taxon>Serpula</taxon>
    </lineage>
</organism>
<dbReference type="RefSeq" id="XP_007313823.1">
    <property type="nucleotide sequence ID" value="XM_007313761.1"/>
</dbReference>
<evidence type="ECO:0000313" key="1">
    <source>
        <dbReference type="EMBL" id="EGO29581.1"/>
    </source>
</evidence>
<sequence length="74" mass="8054">MWVVMIQGVPPTGDSEHLAGLWVKVKNGIASVDYHGLDQMPPGSSSLLRTKCLTKSEGSSSLFKETYPKTSSRM</sequence>
<dbReference type="EMBL" id="GL945429">
    <property type="protein sequence ID" value="EGO29581.1"/>
    <property type="molecule type" value="Genomic_DNA"/>
</dbReference>
<dbReference type="HOGENOM" id="CLU_2689324_0_0_1"/>
<dbReference type="AlphaFoldDB" id="F8NJ97"/>
<protein>
    <submittedName>
        <fullName evidence="1">Uncharacterized protein</fullName>
    </submittedName>
</protein>
<reference evidence="1" key="1">
    <citation type="submission" date="2011-04" db="EMBL/GenBank/DDBJ databases">
        <title>Evolution of plant cell wall degrading machinery underlies the functional diversity of forest fungi.</title>
        <authorList>
            <consortium name="US DOE Joint Genome Institute (JGI-PGF)"/>
            <person name="Eastwood D.C."/>
            <person name="Floudas D."/>
            <person name="Binder M."/>
            <person name="Majcherczyk A."/>
            <person name="Schneider P."/>
            <person name="Aerts A."/>
            <person name="Asiegbu F.O."/>
            <person name="Baker S.E."/>
            <person name="Barry K."/>
            <person name="Bendiksby M."/>
            <person name="Blumentritt M."/>
            <person name="Coutinho P.M."/>
            <person name="Cullen D."/>
            <person name="Cullen D."/>
            <person name="Gathman A."/>
            <person name="Goodell B."/>
            <person name="Henrissat B."/>
            <person name="Ihrmark K."/>
            <person name="Kauserud H."/>
            <person name="Kohler A."/>
            <person name="LaButti K."/>
            <person name="Lapidus A."/>
            <person name="Lavin J.L."/>
            <person name="Lee Y.-H."/>
            <person name="Lindquist E."/>
            <person name="Lilly W."/>
            <person name="Lucas S."/>
            <person name="Morin E."/>
            <person name="Murat C."/>
            <person name="Oguiza J.A."/>
            <person name="Park J."/>
            <person name="Pisabarro A.G."/>
            <person name="Riley R."/>
            <person name="Rosling A."/>
            <person name="Salamov A."/>
            <person name="Schmidt O."/>
            <person name="Schmutz J."/>
            <person name="Skrede I."/>
            <person name="Stenlid J."/>
            <person name="Wiebenga A."/>
            <person name="Xie X."/>
            <person name="Kues U."/>
            <person name="Hibbett D.S."/>
            <person name="Hoffmeister D."/>
            <person name="Hogberg N."/>
            <person name="Martin F."/>
            <person name="Grigoriev I.V."/>
            <person name="Watkinson S.C."/>
        </authorList>
    </citation>
    <scope>NUCLEOTIDE SEQUENCE</scope>
    <source>
        <strain evidence="1">S7.9</strain>
    </source>
</reference>
<dbReference type="Proteomes" id="UP000008064">
    <property type="component" value="Unassembled WGS sequence"/>
</dbReference>
<proteinExistence type="predicted"/>
<dbReference type="KEGG" id="sla:SERLADRAFT_457522"/>
<gene>
    <name evidence="1" type="ORF">SERLADRAFT_457522</name>
</gene>
<accession>F8NJ97</accession>
<name>F8NJ97_SERL9</name>